<dbReference type="RefSeq" id="WP_146799031.1">
    <property type="nucleotide sequence ID" value="NZ_VOLP01000009.1"/>
</dbReference>
<accession>A0A5C6QKL2</accession>
<comment type="similarity">
    <text evidence="1">Belongs to the glycosyltransferase 2 family.</text>
</comment>
<evidence type="ECO:0000313" key="6">
    <source>
        <dbReference type="EMBL" id="TWX69132.1"/>
    </source>
</evidence>
<evidence type="ECO:0000313" key="7">
    <source>
        <dbReference type="Proteomes" id="UP000321525"/>
    </source>
</evidence>
<dbReference type="Proteomes" id="UP000321525">
    <property type="component" value="Unassembled WGS sequence"/>
</dbReference>
<proteinExistence type="inferred from homology"/>
<comment type="caution">
    <text evidence="6">The sequence shown here is derived from an EMBL/GenBank/DDBJ whole genome shotgun (WGS) entry which is preliminary data.</text>
</comment>
<dbReference type="InterPro" id="IPR029044">
    <property type="entry name" value="Nucleotide-diphossugar_trans"/>
</dbReference>
<dbReference type="Gene3D" id="3.90.550.10">
    <property type="entry name" value="Spore Coat Polysaccharide Biosynthesis Protein SpsA, Chain A"/>
    <property type="match status" value="1"/>
</dbReference>
<keyword evidence="7" id="KW-1185">Reference proteome</keyword>
<evidence type="ECO:0000313" key="5">
    <source>
        <dbReference type="EMBL" id="TWX60802.1"/>
    </source>
</evidence>
<dbReference type="OrthoDB" id="9802649at2"/>
<dbReference type="PANTHER" id="PTHR43685:SF5">
    <property type="entry name" value="GLYCOSYLTRANSFERASE EPSE-RELATED"/>
    <property type="match status" value="1"/>
</dbReference>
<dbReference type="EMBL" id="VOLR01000008">
    <property type="protein sequence ID" value="TWX60802.1"/>
    <property type="molecule type" value="Genomic_DNA"/>
</dbReference>
<dbReference type="Proteomes" id="UP000321917">
    <property type="component" value="Unassembled WGS sequence"/>
</dbReference>
<reference evidence="6 8" key="1">
    <citation type="submission" date="2019-07" db="EMBL/GenBank/DDBJ databases">
        <title>Genomes of sea-ice associated Colwellia species.</title>
        <authorList>
            <person name="Bowman J.P."/>
        </authorList>
    </citation>
    <scope>NUCLEOTIDE SEQUENCE [LARGE SCALE GENOMIC DNA]</scope>
    <source>
        <strain evidence="5 7">ACAM 607</strain>
        <strain evidence="6 8">IC036</strain>
    </source>
</reference>
<dbReference type="SUPFAM" id="SSF53448">
    <property type="entry name" value="Nucleotide-diphospho-sugar transferases"/>
    <property type="match status" value="1"/>
</dbReference>
<evidence type="ECO:0000259" key="4">
    <source>
        <dbReference type="Pfam" id="PF00535"/>
    </source>
</evidence>
<name>A0A5C6QKL2_9GAMM</name>
<dbReference type="GO" id="GO:0016757">
    <property type="term" value="F:glycosyltransferase activity"/>
    <property type="evidence" value="ECO:0007669"/>
    <property type="project" value="UniProtKB-KW"/>
</dbReference>
<organism evidence="6 8">
    <name type="scientific">Colwellia hornerae</name>
    <dbReference type="NCBI Taxonomy" id="89402"/>
    <lineage>
        <taxon>Bacteria</taxon>
        <taxon>Pseudomonadati</taxon>
        <taxon>Pseudomonadota</taxon>
        <taxon>Gammaproteobacteria</taxon>
        <taxon>Alteromonadales</taxon>
        <taxon>Colwelliaceae</taxon>
        <taxon>Colwellia</taxon>
    </lineage>
</organism>
<evidence type="ECO:0000256" key="1">
    <source>
        <dbReference type="ARBA" id="ARBA00006739"/>
    </source>
</evidence>
<evidence type="ECO:0000256" key="2">
    <source>
        <dbReference type="ARBA" id="ARBA00022676"/>
    </source>
</evidence>
<gene>
    <name evidence="5" type="ORF">ESZ26_06980</name>
    <name evidence="6" type="ORF">ESZ27_05740</name>
</gene>
<dbReference type="Pfam" id="PF00535">
    <property type="entry name" value="Glycos_transf_2"/>
    <property type="match status" value="1"/>
</dbReference>
<sequence length="278" mass="32102">MNDVNVAVIMSVYKNDNFSQIKEAVDSIMLQTLHCHLFVVADGPVCPDVHDYFLTIAGKNNCLFSVYYFPRATNLGLAPSLNELIDYVLQSENKYLYIARMDADDICYPERLQKQVDYFLVHQVVDVLGTGCVEFSSTNESIYTKILPEKNKTLKKELIKRCPFVHPSVMFRINLFRDGVRYPTDTKFTEDYAFWVLLAVKGYEFGNVQEALIKFRFESDVLARRRGLKKANSEFSARWNAMNQLDCMSLENIFYSFAIWGLRVVPPSIANIAYKKLR</sequence>
<feature type="domain" description="Glycosyltransferase 2-like" evidence="4">
    <location>
        <begin position="8"/>
        <end position="167"/>
    </location>
</feature>
<dbReference type="InterPro" id="IPR050834">
    <property type="entry name" value="Glycosyltransf_2"/>
</dbReference>
<evidence type="ECO:0000256" key="3">
    <source>
        <dbReference type="ARBA" id="ARBA00022679"/>
    </source>
</evidence>
<protein>
    <submittedName>
        <fullName evidence="6">Glycosyltransferase</fullName>
    </submittedName>
</protein>
<dbReference type="EMBL" id="VOLQ01000008">
    <property type="protein sequence ID" value="TWX69132.1"/>
    <property type="molecule type" value="Genomic_DNA"/>
</dbReference>
<keyword evidence="3 6" id="KW-0808">Transferase</keyword>
<evidence type="ECO:0000313" key="8">
    <source>
        <dbReference type="Proteomes" id="UP000321917"/>
    </source>
</evidence>
<keyword evidence="2" id="KW-0328">Glycosyltransferase</keyword>
<dbReference type="PANTHER" id="PTHR43685">
    <property type="entry name" value="GLYCOSYLTRANSFERASE"/>
    <property type="match status" value="1"/>
</dbReference>
<dbReference type="AlphaFoldDB" id="A0A5C6QKL2"/>
<dbReference type="InterPro" id="IPR001173">
    <property type="entry name" value="Glyco_trans_2-like"/>
</dbReference>